<gene>
    <name evidence="1" type="ORF">MGAL_10B052302</name>
</gene>
<proteinExistence type="predicted"/>
<dbReference type="InterPro" id="IPR013783">
    <property type="entry name" value="Ig-like_fold"/>
</dbReference>
<accession>A0A8B6EPT2</accession>
<evidence type="ECO:0000313" key="2">
    <source>
        <dbReference type="Proteomes" id="UP000596742"/>
    </source>
</evidence>
<name>A0A8B6EPT2_MYTGA</name>
<sequence length="119" mass="12873">MKFGVIGEQFSDVRTTILDITGPIIQASSGLPIAAGIQTDLNCIAFASNVDIKLVWNCMNLQASKSVITNFTEHTLTLTFMPSSVHNGIHCSCTLQGVIHKYSRSTSIQLDIISAYLSP</sequence>
<evidence type="ECO:0000313" key="1">
    <source>
        <dbReference type="EMBL" id="VDI38080.1"/>
    </source>
</evidence>
<protein>
    <recommendedName>
        <fullName evidence="3">Ig-like domain-containing protein</fullName>
    </recommendedName>
</protein>
<comment type="caution">
    <text evidence="1">The sequence shown here is derived from an EMBL/GenBank/DDBJ whole genome shotgun (WGS) entry which is preliminary data.</text>
</comment>
<keyword evidence="2" id="KW-1185">Reference proteome</keyword>
<reference evidence="1" key="1">
    <citation type="submission" date="2018-11" db="EMBL/GenBank/DDBJ databases">
        <authorList>
            <person name="Alioto T."/>
            <person name="Alioto T."/>
        </authorList>
    </citation>
    <scope>NUCLEOTIDE SEQUENCE</scope>
</reference>
<dbReference type="Proteomes" id="UP000596742">
    <property type="component" value="Unassembled WGS sequence"/>
</dbReference>
<evidence type="ECO:0008006" key="3">
    <source>
        <dbReference type="Google" id="ProtNLM"/>
    </source>
</evidence>
<dbReference type="AlphaFoldDB" id="A0A8B6EPT2"/>
<dbReference type="Gene3D" id="2.60.40.10">
    <property type="entry name" value="Immunoglobulins"/>
    <property type="match status" value="1"/>
</dbReference>
<organism evidence="1 2">
    <name type="scientific">Mytilus galloprovincialis</name>
    <name type="common">Mediterranean mussel</name>
    <dbReference type="NCBI Taxonomy" id="29158"/>
    <lineage>
        <taxon>Eukaryota</taxon>
        <taxon>Metazoa</taxon>
        <taxon>Spiralia</taxon>
        <taxon>Lophotrochozoa</taxon>
        <taxon>Mollusca</taxon>
        <taxon>Bivalvia</taxon>
        <taxon>Autobranchia</taxon>
        <taxon>Pteriomorphia</taxon>
        <taxon>Mytilida</taxon>
        <taxon>Mytiloidea</taxon>
        <taxon>Mytilidae</taxon>
        <taxon>Mytilinae</taxon>
        <taxon>Mytilus</taxon>
    </lineage>
</organism>
<dbReference type="EMBL" id="UYJE01005535">
    <property type="protein sequence ID" value="VDI38080.1"/>
    <property type="molecule type" value="Genomic_DNA"/>
</dbReference>